<evidence type="ECO:0000313" key="7">
    <source>
        <dbReference type="Proteomes" id="UP000636949"/>
    </source>
</evidence>
<dbReference type="PANTHER" id="PTHR43273:SF8">
    <property type="entry name" value="RADICAL SAM DOMAIN PROTEIN"/>
    <property type="match status" value="1"/>
</dbReference>
<dbReference type="SFLD" id="SFLDS00029">
    <property type="entry name" value="Radical_SAM"/>
    <property type="match status" value="1"/>
</dbReference>
<organism evidence="6 7">
    <name type="scientific">Cysteiniphilum litorale</name>
    <dbReference type="NCBI Taxonomy" id="2056700"/>
    <lineage>
        <taxon>Bacteria</taxon>
        <taxon>Pseudomonadati</taxon>
        <taxon>Pseudomonadota</taxon>
        <taxon>Gammaproteobacteria</taxon>
        <taxon>Thiotrichales</taxon>
        <taxon>Fastidiosibacteraceae</taxon>
        <taxon>Cysteiniphilum</taxon>
    </lineage>
</organism>
<keyword evidence="2" id="KW-0949">S-adenosyl-L-methionine</keyword>
<reference evidence="6" key="1">
    <citation type="journal article" date="2014" name="Int. J. Syst. Evol. Microbiol.">
        <title>Complete genome sequence of Corynebacterium casei LMG S-19264T (=DSM 44701T), isolated from a smear-ripened cheese.</title>
        <authorList>
            <consortium name="US DOE Joint Genome Institute (JGI-PGF)"/>
            <person name="Walter F."/>
            <person name="Albersmeier A."/>
            <person name="Kalinowski J."/>
            <person name="Ruckert C."/>
        </authorList>
    </citation>
    <scope>NUCLEOTIDE SEQUENCE</scope>
    <source>
        <strain evidence="6">CGMCC 1.15758</strain>
    </source>
</reference>
<evidence type="ECO:0000256" key="4">
    <source>
        <dbReference type="ARBA" id="ARBA00023004"/>
    </source>
</evidence>
<dbReference type="InterPro" id="IPR058240">
    <property type="entry name" value="rSAM_sf"/>
</dbReference>
<evidence type="ECO:0000256" key="2">
    <source>
        <dbReference type="ARBA" id="ARBA00022691"/>
    </source>
</evidence>
<dbReference type="Proteomes" id="UP000636949">
    <property type="component" value="Unassembled WGS sequence"/>
</dbReference>
<keyword evidence="7" id="KW-1185">Reference proteome</keyword>
<keyword evidence="4" id="KW-0408">Iron</keyword>
<protein>
    <submittedName>
        <fullName evidence="6">Radical SAM protein</fullName>
    </submittedName>
</protein>
<sequence length="391" mass="44845">MDIFVVIAKPTKACNADCSYCSAIPYDKEKWTVEKFMHIWDTLKPGLNQQVQWIWHGGEPLLMSPEFYTSCYEYAKLTHPNVRFEMQSNITLYKSSRWKDTIEKVFNGCVSTSFEYGGMRTIFGDAAKFEKVFKWKLKIIIDDGFSTGIIGTYSDRNIDQAVKMYDLAISHDIKAPSIRINYMRPQGRVKDHGVLMSEHKYTQTLLALWDRWVNDAPAFDVIPLADFLYSVLGVHKSYKCPYTRSCGGRFLSVEPNGDLYNCAVSSDTRNKDFSFGNVFDLIVDNKRVPQDAFIQHLNEAQALRVIKSRRYQVHLDCVKCPHFRECQGGCPSDSMLFDGSISSKFYYCETWKALLTKVKEDLAQGKLDRLLKKRGLSPTRYAPGSRALAFV</sequence>
<proteinExistence type="predicted"/>
<dbReference type="EMBL" id="BMJS01000005">
    <property type="protein sequence ID" value="GGF92639.1"/>
    <property type="molecule type" value="Genomic_DNA"/>
</dbReference>
<dbReference type="RefSeq" id="WP_170137194.1">
    <property type="nucleotide sequence ID" value="NZ_BMJS01000005.1"/>
</dbReference>
<dbReference type="NCBIfam" id="TIGR04085">
    <property type="entry name" value="rSAM_more_4Fe4S"/>
    <property type="match status" value="1"/>
</dbReference>
<keyword evidence="5" id="KW-0411">Iron-sulfur</keyword>
<dbReference type="GO" id="GO:0016491">
    <property type="term" value="F:oxidoreductase activity"/>
    <property type="evidence" value="ECO:0007669"/>
    <property type="project" value="InterPro"/>
</dbReference>
<comment type="caution">
    <text evidence="6">The sequence shown here is derived from an EMBL/GenBank/DDBJ whole genome shotgun (WGS) entry which is preliminary data.</text>
</comment>
<dbReference type="Gene3D" id="3.20.20.70">
    <property type="entry name" value="Aldolase class I"/>
    <property type="match status" value="1"/>
</dbReference>
<dbReference type="GO" id="GO:0051536">
    <property type="term" value="F:iron-sulfur cluster binding"/>
    <property type="evidence" value="ECO:0007669"/>
    <property type="project" value="UniProtKB-KW"/>
</dbReference>
<dbReference type="SFLD" id="SFLDG01067">
    <property type="entry name" value="SPASM/twitch_domain_containing"/>
    <property type="match status" value="1"/>
</dbReference>
<dbReference type="InterPro" id="IPR013785">
    <property type="entry name" value="Aldolase_TIM"/>
</dbReference>
<dbReference type="SUPFAM" id="SSF102114">
    <property type="entry name" value="Radical SAM enzymes"/>
    <property type="match status" value="1"/>
</dbReference>
<accession>A0A8J2Z387</accession>
<dbReference type="InterPro" id="IPR023867">
    <property type="entry name" value="Sulphatase_maturase_rSAM"/>
</dbReference>
<dbReference type="GO" id="GO:0046872">
    <property type="term" value="F:metal ion binding"/>
    <property type="evidence" value="ECO:0007669"/>
    <property type="project" value="UniProtKB-KW"/>
</dbReference>
<name>A0A8J2Z387_9GAMM</name>
<evidence type="ECO:0000256" key="1">
    <source>
        <dbReference type="ARBA" id="ARBA00001966"/>
    </source>
</evidence>
<evidence type="ECO:0000256" key="3">
    <source>
        <dbReference type="ARBA" id="ARBA00022723"/>
    </source>
</evidence>
<comment type="cofactor">
    <cofactor evidence="1">
        <name>[4Fe-4S] cluster</name>
        <dbReference type="ChEBI" id="CHEBI:49883"/>
    </cofactor>
</comment>
<dbReference type="InterPro" id="IPR007197">
    <property type="entry name" value="rSAM"/>
</dbReference>
<reference evidence="6" key="2">
    <citation type="submission" date="2020-09" db="EMBL/GenBank/DDBJ databases">
        <authorList>
            <person name="Sun Q."/>
            <person name="Zhou Y."/>
        </authorList>
    </citation>
    <scope>NUCLEOTIDE SEQUENCE</scope>
    <source>
        <strain evidence="6">CGMCC 1.15758</strain>
    </source>
</reference>
<keyword evidence="3" id="KW-0479">Metal-binding</keyword>
<dbReference type="InterPro" id="IPR023885">
    <property type="entry name" value="4Fe4S-binding_SPASM_dom"/>
</dbReference>
<dbReference type="AlphaFoldDB" id="A0A8J2Z387"/>
<gene>
    <name evidence="6" type="ORF">GCM10010995_07250</name>
</gene>
<dbReference type="PANTHER" id="PTHR43273">
    <property type="entry name" value="ANAEROBIC SULFATASE-MATURATING ENZYME HOMOLOG ASLB-RELATED"/>
    <property type="match status" value="1"/>
</dbReference>
<evidence type="ECO:0000256" key="5">
    <source>
        <dbReference type="ARBA" id="ARBA00023014"/>
    </source>
</evidence>
<evidence type="ECO:0000313" key="6">
    <source>
        <dbReference type="EMBL" id="GGF92639.1"/>
    </source>
</evidence>